<reference evidence="2 3" key="1">
    <citation type="submission" date="2019-05" db="EMBL/GenBank/DDBJ databases">
        <title>Another draft genome of Portunus trituberculatus and its Hox gene families provides insights of decapod evolution.</title>
        <authorList>
            <person name="Jeong J.-H."/>
            <person name="Song I."/>
            <person name="Kim S."/>
            <person name="Choi T."/>
            <person name="Kim D."/>
            <person name="Ryu S."/>
            <person name="Kim W."/>
        </authorList>
    </citation>
    <scope>NUCLEOTIDE SEQUENCE [LARGE SCALE GENOMIC DNA]</scope>
    <source>
        <tissue evidence="2">Muscle</tissue>
    </source>
</reference>
<feature type="region of interest" description="Disordered" evidence="1">
    <location>
        <begin position="62"/>
        <end position="81"/>
    </location>
</feature>
<evidence type="ECO:0000313" key="3">
    <source>
        <dbReference type="Proteomes" id="UP000324222"/>
    </source>
</evidence>
<accession>A0A5B7FX27</accession>
<evidence type="ECO:0000313" key="2">
    <source>
        <dbReference type="EMBL" id="MPC49458.1"/>
    </source>
</evidence>
<organism evidence="2 3">
    <name type="scientific">Portunus trituberculatus</name>
    <name type="common">Swimming crab</name>
    <name type="synonym">Neptunus trituberculatus</name>
    <dbReference type="NCBI Taxonomy" id="210409"/>
    <lineage>
        <taxon>Eukaryota</taxon>
        <taxon>Metazoa</taxon>
        <taxon>Ecdysozoa</taxon>
        <taxon>Arthropoda</taxon>
        <taxon>Crustacea</taxon>
        <taxon>Multicrustacea</taxon>
        <taxon>Malacostraca</taxon>
        <taxon>Eumalacostraca</taxon>
        <taxon>Eucarida</taxon>
        <taxon>Decapoda</taxon>
        <taxon>Pleocyemata</taxon>
        <taxon>Brachyura</taxon>
        <taxon>Eubrachyura</taxon>
        <taxon>Portunoidea</taxon>
        <taxon>Portunidae</taxon>
        <taxon>Portuninae</taxon>
        <taxon>Portunus</taxon>
    </lineage>
</organism>
<comment type="caution">
    <text evidence="2">The sequence shown here is derived from an EMBL/GenBank/DDBJ whole genome shotgun (WGS) entry which is preliminary data.</text>
</comment>
<dbReference type="AlphaFoldDB" id="A0A5B7FX27"/>
<protein>
    <submittedName>
        <fullName evidence="2">Uncharacterized protein</fullName>
    </submittedName>
</protein>
<evidence type="ECO:0000256" key="1">
    <source>
        <dbReference type="SAM" id="MobiDB-lite"/>
    </source>
</evidence>
<feature type="compositionally biased region" description="Polar residues" evidence="1">
    <location>
        <begin position="62"/>
        <end position="72"/>
    </location>
</feature>
<sequence>MWEAQLPSLHCSWEMVCSTSPTTLTTSSTAVKAIFPGKALFRLKTFPGERVTEIQNSPVNLSLGNEDNNQEQGFELVPCDK</sequence>
<dbReference type="Proteomes" id="UP000324222">
    <property type="component" value="Unassembled WGS sequence"/>
</dbReference>
<gene>
    <name evidence="2" type="ORF">E2C01_043260</name>
</gene>
<proteinExistence type="predicted"/>
<name>A0A5B7FX27_PORTR</name>
<keyword evidence="3" id="KW-1185">Reference proteome</keyword>
<dbReference type="EMBL" id="VSRR010008882">
    <property type="protein sequence ID" value="MPC49458.1"/>
    <property type="molecule type" value="Genomic_DNA"/>
</dbReference>